<dbReference type="AlphaFoldDB" id="A0A8J8FGH5"/>
<reference evidence="1" key="1">
    <citation type="submission" date="2019-10" db="EMBL/GenBank/DDBJ databases">
        <title>Draft genome sequence of Panacibacter sp. KCS-6.</title>
        <authorList>
            <person name="Yim K.J."/>
        </authorList>
    </citation>
    <scope>NUCLEOTIDE SEQUENCE</scope>
    <source>
        <strain evidence="1">KCS-6</strain>
    </source>
</reference>
<comment type="caution">
    <text evidence="1">The sequence shown here is derived from an EMBL/GenBank/DDBJ whole genome shotgun (WGS) entry which is preliminary data.</text>
</comment>
<dbReference type="RefSeq" id="WP_171609154.1">
    <property type="nucleotide sequence ID" value="NZ_WHPF01000013.1"/>
</dbReference>
<dbReference type="EMBL" id="WHPF01000013">
    <property type="protein sequence ID" value="NNV57205.1"/>
    <property type="molecule type" value="Genomic_DNA"/>
</dbReference>
<gene>
    <name evidence="1" type="ORF">GD597_17160</name>
</gene>
<name>A0A8J8FGH5_9BACT</name>
<evidence type="ECO:0000313" key="1">
    <source>
        <dbReference type="EMBL" id="NNV57205.1"/>
    </source>
</evidence>
<dbReference type="Proteomes" id="UP000598971">
    <property type="component" value="Unassembled WGS sequence"/>
</dbReference>
<evidence type="ECO:0000313" key="2">
    <source>
        <dbReference type="Proteomes" id="UP000598971"/>
    </source>
</evidence>
<accession>A0A8J8FGH5</accession>
<sequence length="515" mass="59536">MPRKKIIKQGVHMKFIPSGRIDLLKLLAENNEHFKNKYICLYKYIEMFSATVERCWNTNTKTVAISQRVSRELLSCDNKEVNRIINDLVNAGLFKVDKSNYQASVFSYKYKPQYDSLDVVLINRSTLNNASDVMMSELDESKLFGELQEYFQIVKKISMCDGVYDYMSKELISNSNTLTKIGVLDSGIFVPKLINDANIASQVSGAFVPNISGISVPYQIIGKIPTKFIPVYKLLAGRFRISRPDKDSRIYTNITNLEKGYRKFLRLNSKPLIGIDISNSQPLIASILFRNFSEKKYSFIKKDVLKYQEACEEGRFYEHFMHLNNVSADKRGEFKAEFFGKVFFTKEIEKENYLKSQFKESYPTCYEAIFALKGNEFYSKHYKEFPVMMQQLETAIIFSINIKLIKMGYDVVNIFDSLYSDSEEAIAKGIEMLRDEFNALGIKPNFKIEDYRTESEMVSIDKPNPSDPIVTTEKQSGVNYELLITPGDSHVQPIEYFELYYGKEIAQELYEGQFE</sequence>
<proteinExistence type="predicted"/>
<organism evidence="1 2">
    <name type="scientific">Limnovirga soli</name>
    <dbReference type="NCBI Taxonomy" id="2656915"/>
    <lineage>
        <taxon>Bacteria</taxon>
        <taxon>Pseudomonadati</taxon>
        <taxon>Bacteroidota</taxon>
        <taxon>Chitinophagia</taxon>
        <taxon>Chitinophagales</taxon>
        <taxon>Chitinophagaceae</taxon>
        <taxon>Limnovirga</taxon>
    </lineage>
</organism>
<protein>
    <submittedName>
        <fullName evidence="1">Uncharacterized protein</fullName>
    </submittedName>
</protein>
<keyword evidence="2" id="KW-1185">Reference proteome</keyword>